<evidence type="ECO:0000313" key="2">
    <source>
        <dbReference type="Proteomes" id="UP001165960"/>
    </source>
</evidence>
<keyword evidence="2" id="KW-1185">Reference proteome</keyword>
<name>A0ACC2T271_9FUNG</name>
<protein>
    <submittedName>
        <fullName evidence="1">Uncharacterized protein</fullName>
    </submittedName>
</protein>
<proteinExistence type="predicted"/>
<reference evidence="1" key="1">
    <citation type="submission" date="2022-04" db="EMBL/GenBank/DDBJ databases">
        <title>Genome of the entomopathogenic fungus Entomophthora muscae.</title>
        <authorList>
            <person name="Elya C."/>
            <person name="Lovett B.R."/>
            <person name="Lee E."/>
            <person name="Macias A.M."/>
            <person name="Hajek A.E."/>
            <person name="De Bivort B.L."/>
            <person name="Kasson M.T."/>
            <person name="De Fine Licht H.H."/>
            <person name="Stajich J.E."/>
        </authorList>
    </citation>
    <scope>NUCLEOTIDE SEQUENCE</scope>
    <source>
        <strain evidence="1">Berkeley</strain>
    </source>
</reference>
<accession>A0ACC2T271</accession>
<comment type="caution">
    <text evidence="1">The sequence shown here is derived from an EMBL/GenBank/DDBJ whole genome shotgun (WGS) entry which is preliminary data.</text>
</comment>
<evidence type="ECO:0000313" key="1">
    <source>
        <dbReference type="EMBL" id="KAJ9068686.1"/>
    </source>
</evidence>
<organism evidence="1 2">
    <name type="scientific">Entomophthora muscae</name>
    <dbReference type="NCBI Taxonomy" id="34485"/>
    <lineage>
        <taxon>Eukaryota</taxon>
        <taxon>Fungi</taxon>
        <taxon>Fungi incertae sedis</taxon>
        <taxon>Zoopagomycota</taxon>
        <taxon>Entomophthoromycotina</taxon>
        <taxon>Entomophthoromycetes</taxon>
        <taxon>Entomophthorales</taxon>
        <taxon>Entomophthoraceae</taxon>
        <taxon>Entomophthora</taxon>
    </lineage>
</organism>
<sequence>MGQYSWVGLLAHASFRCGVLIGHQDRHQTQQVNEIVQSQEDTGSPLVPRAGSLWAVLTKVQTLFQVLGLRGEEMSFLTLCVRNDSLEAPESQSMEPVSNPKQNPLQTASSKDWESNSPLPIDKVVANLPGPNPLTTFQGSARKLPGDSFGPVHFTKYPLKPKYKDYTTDNLLTWDPLARTKELTRYNQKGSWHVTKPCLFRDKYNVLPTYQIDMEPPVTPKPMPVSTTKLPLDHTNKLFGIVYITITGGIDTIVPIAGYGPGWESQCPTSLS</sequence>
<gene>
    <name evidence="1" type="ORF">DSO57_1026209</name>
</gene>
<dbReference type="EMBL" id="QTSX02003702">
    <property type="protein sequence ID" value="KAJ9068686.1"/>
    <property type="molecule type" value="Genomic_DNA"/>
</dbReference>
<dbReference type="Proteomes" id="UP001165960">
    <property type="component" value="Unassembled WGS sequence"/>
</dbReference>